<dbReference type="SUPFAM" id="SSF49299">
    <property type="entry name" value="PKD domain"/>
    <property type="match status" value="1"/>
</dbReference>
<accession>A0A0G0BAC0</accession>
<sequence>MIIKRIKYSVIFIVMLFAFSHLAQANLEITEVNYNPAVKANHLWIKIFNNTTDEVDLTMWSVSDYDGTSWHHHAINADGSSFLSPNSYAIVAKASSTTIDDFKSKNPEISDMLFYGNLTIENEGVLGLSNDKKTIISNKSYGGAIVPSDTNSDSNASDTSSTSTSGSVSSSSSSKEETKVYNITTKIISPKIVTAGVPFTLDHNTTGIKKEKIILGKFVWNFGDGMKKEGITSDPFSYIYQYPGEYVLTLSYSGSSFSAKPDATDRLIVKVISSGIVISSVGTFADPYIEIENNSNYEMSMSNFIIKGSVHYFIIPNGMMILPKSKLKLSPRITGFDINDLTSISIIDTSGQIFATYPNKVASTIKYSTSKNINNVTSENIVKSDIATDNQNGNPNNVIDLNNLGVSAVNSKEFNLSKGAYAWFGLAVILIIGIASVILIRRKEEIPDYVEETISAKDITIIE</sequence>
<dbReference type="Proteomes" id="UP000034952">
    <property type="component" value="Unassembled WGS sequence"/>
</dbReference>
<comment type="caution">
    <text evidence="5">The sequence shown here is derived from an EMBL/GenBank/DDBJ whole genome shotgun (WGS) entry which is preliminary data.</text>
</comment>
<evidence type="ECO:0000256" key="2">
    <source>
        <dbReference type="SAM" id="Phobius"/>
    </source>
</evidence>
<keyword evidence="3" id="KW-0732">Signal</keyword>
<organism evidence="5 6">
    <name type="scientific">Candidatus Nomurabacteria bacterium GW2011_GWE1_35_16</name>
    <dbReference type="NCBI Taxonomy" id="1618761"/>
    <lineage>
        <taxon>Bacteria</taxon>
        <taxon>Candidatus Nomuraibacteriota</taxon>
    </lineage>
</organism>
<evidence type="ECO:0000313" key="6">
    <source>
        <dbReference type="Proteomes" id="UP000034952"/>
    </source>
</evidence>
<evidence type="ECO:0000256" key="3">
    <source>
        <dbReference type="SAM" id="SignalP"/>
    </source>
</evidence>
<name>A0A0G0BAC0_9BACT</name>
<keyword evidence="2" id="KW-1133">Transmembrane helix</keyword>
<dbReference type="InterPro" id="IPR001322">
    <property type="entry name" value="Lamin_tail_dom"/>
</dbReference>
<dbReference type="AlphaFoldDB" id="A0A0G0BAC0"/>
<keyword evidence="2" id="KW-0472">Membrane</keyword>
<evidence type="ECO:0000259" key="4">
    <source>
        <dbReference type="PROSITE" id="PS50093"/>
    </source>
</evidence>
<feature type="chain" id="PRO_5002531418" description="PKD domain-containing protein" evidence="3">
    <location>
        <begin position="26"/>
        <end position="463"/>
    </location>
</feature>
<feature type="signal peptide" evidence="3">
    <location>
        <begin position="1"/>
        <end position="25"/>
    </location>
</feature>
<feature type="transmembrane region" description="Helical" evidence="2">
    <location>
        <begin position="420"/>
        <end position="440"/>
    </location>
</feature>
<dbReference type="EMBL" id="LBPY01000009">
    <property type="protein sequence ID" value="KKP66304.1"/>
    <property type="molecule type" value="Genomic_DNA"/>
</dbReference>
<feature type="region of interest" description="Disordered" evidence="1">
    <location>
        <begin position="147"/>
        <end position="172"/>
    </location>
</feature>
<feature type="domain" description="PKD" evidence="4">
    <location>
        <begin position="218"/>
        <end position="255"/>
    </location>
</feature>
<dbReference type="SUPFAM" id="SSF74853">
    <property type="entry name" value="Lamin A/C globular tail domain"/>
    <property type="match status" value="2"/>
</dbReference>
<evidence type="ECO:0000313" key="5">
    <source>
        <dbReference type="EMBL" id="KKP66304.1"/>
    </source>
</evidence>
<reference evidence="5 6" key="1">
    <citation type="journal article" date="2015" name="Nature">
        <title>rRNA introns, odd ribosomes, and small enigmatic genomes across a large radiation of phyla.</title>
        <authorList>
            <person name="Brown C.T."/>
            <person name="Hug L.A."/>
            <person name="Thomas B.C."/>
            <person name="Sharon I."/>
            <person name="Castelle C.J."/>
            <person name="Singh A."/>
            <person name="Wilkins M.J."/>
            <person name="Williams K.H."/>
            <person name="Banfield J.F."/>
        </authorList>
    </citation>
    <scope>NUCLEOTIDE SEQUENCE [LARGE SCALE GENOMIC DNA]</scope>
</reference>
<dbReference type="InterPro" id="IPR035986">
    <property type="entry name" value="PKD_dom_sf"/>
</dbReference>
<dbReference type="PROSITE" id="PS50093">
    <property type="entry name" value="PKD"/>
    <property type="match status" value="1"/>
</dbReference>
<dbReference type="Pfam" id="PF00932">
    <property type="entry name" value="LTD"/>
    <property type="match status" value="1"/>
</dbReference>
<feature type="compositionally biased region" description="Low complexity" evidence="1">
    <location>
        <begin position="148"/>
        <end position="172"/>
    </location>
</feature>
<protein>
    <recommendedName>
        <fullName evidence="4">PKD domain-containing protein</fullName>
    </recommendedName>
</protein>
<proteinExistence type="predicted"/>
<dbReference type="InterPro" id="IPR036415">
    <property type="entry name" value="Lamin_tail_dom_sf"/>
</dbReference>
<keyword evidence="2" id="KW-0812">Transmembrane</keyword>
<evidence type="ECO:0000256" key="1">
    <source>
        <dbReference type="SAM" id="MobiDB-lite"/>
    </source>
</evidence>
<gene>
    <name evidence="5" type="ORF">UR64_C0009G0007</name>
</gene>
<dbReference type="InterPro" id="IPR000601">
    <property type="entry name" value="PKD_dom"/>
</dbReference>